<dbReference type="InterPro" id="IPR000209">
    <property type="entry name" value="Peptidase_S8/S53_dom"/>
</dbReference>
<evidence type="ECO:0000256" key="4">
    <source>
        <dbReference type="ARBA" id="ARBA00022801"/>
    </source>
</evidence>
<dbReference type="PROSITE" id="PS51892">
    <property type="entry name" value="SUBTILASE"/>
    <property type="match status" value="1"/>
</dbReference>
<accession>A0ABM0MEM0</accession>
<protein>
    <recommendedName>
        <fullName evidence="2">Tripeptidyl-peptidase 2</fullName>
    </recommendedName>
</protein>
<reference evidence="11" key="1">
    <citation type="submission" date="2025-08" db="UniProtKB">
        <authorList>
            <consortium name="RefSeq"/>
        </authorList>
    </citation>
    <scope>IDENTIFICATION</scope>
    <source>
        <tissue evidence="11">Testes</tissue>
    </source>
</reference>
<dbReference type="PRINTS" id="PR00723">
    <property type="entry name" value="SUBTILISIN"/>
</dbReference>
<sequence length="658" mass="72477">ETVDGRPKIVDLLDTTGSGDVDTSTVVEVKDGHITALSGRKLKIPAEWQNPSGKYHIGMKNIYELFPKILKERIQKERKEKLWDPHHRIATSGANRKLNEFESSNSNTSHLDIKLKKEDLQVQVELLNNLEKKYSDPGPVYDCLVWNDGVTYRAVVDTSESGDLSSSTVLTNYRDCLQFATFSQTDMLNYSVNIYDEGNVLCIVTNSGSHGTHVACIAAANFPEDPERNGVAPGAQVVSIKIGDSRLGSMETGSALVRAMIEVINKRCDLVNFSYGEACHWPNTGRVCDVITEAVDKYGVIFVSSAGNNGPALSTVGCPGGTVSSVIGVGAYVSPEMMAAEYSLREKLPGTQYTWSSRGPTVDGALGVNISAPGGAITSVPNWTLRGSQLMNGTSMSSPNACGGIALVLSGLKCNSIPYTPYSIRRCLENTAYKVDTIETFAQGHGLIQVDKAFEYYMKYADSPERNVRFRVLWDNNRGIYLREQPHLCKPMECNVTVEPIYPESTESTDKHVTVTNLPRVNRLACDSNQYPRVNRLACDSNQSTQGQQVNAKKVRGREAGMGSLGKRNQGHKPDTYPFRYTLTQGPHKQSNSKSSGGSGDKDKEKNKEDEFNDALRDLQINWMAKLEDEDLYNALLEKHSNHLPLHVARLNSKESSK</sequence>
<feature type="region of interest" description="Disordered" evidence="7">
    <location>
        <begin position="538"/>
        <end position="613"/>
    </location>
</feature>
<evidence type="ECO:0000259" key="9">
    <source>
        <dbReference type="Pfam" id="PF12583"/>
    </source>
</evidence>
<dbReference type="InterPro" id="IPR034051">
    <property type="entry name" value="TPP_II_domain"/>
</dbReference>
<evidence type="ECO:0000259" key="8">
    <source>
        <dbReference type="Pfam" id="PF00082"/>
    </source>
</evidence>
<evidence type="ECO:0000256" key="5">
    <source>
        <dbReference type="ARBA" id="ARBA00022825"/>
    </source>
</evidence>
<dbReference type="PANTHER" id="PTHR43806">
    <property type="entry name" value="PEPTIDASE S8"/>
    <property type="match status" value="1"/>
</dbReference>
<proteinExistence type="inferred from homology"/>
<dbReference type="Gene3D" id="3.40.50.200">
    <property type="entry name" value="Peptidase S8/S53 domain"/>
    <property type="match status" value="1"/>
</dbReference>
<dbReference type="InterPro" id="IPR046939">
    <property type="entry name" value="TPPII_C_sf"/>
</dbReference>
<dbReference type="SUPFAM" id="SSF52743">
    <property type="entry name" value="Subtilisin-like"/>
    <property type="match status" value="1"/>
</dbReference>
<comment type="similarity">
    <text evidence="1 6">Belongs to the peptidase S8 family.</text>
</comment>
<dbReference type="InterPro" id="IPR022232">
    <property type="entry name" value="TPPII_C_art"/>
</dbReference>
<feature type="non-terminal residue" evidence="11">
    <location>
        <position position="658"/>
    </location>
</feature>
<evidence type="ECO:0000256" key="7">
    <source>
        <dbReference type="SAM" id="MobiDB-lite"/>
    </source>
</evidence>
<keyword evidence="5" id="KW-0720">Serine protease</keyword>
<dbReference type="GeneID" id="102807403"/>
<keyword evidence="3" id="KW-0645">Protease</keyword>
<gene>
    <name evidence="11" type="primary">LOC102807403</name>
</gene>
<feature type="non-terminal residue" evidence="11">
    <location>
        <position position="1"/>
    </location>
</feature>
<organism evidence="10 11">
    <name type="scientific">Saccoglossus kowalevskii</name>
    <name type="common">Acorn worm</name>
    <dbReference type="NCBI Taxonomy" id="10224"/>
    <lineage>
        <taxon>Eukaryota</taxon>
        <taxon>Metazoa</taxon>
        <taxon>Hemichordata</taxon>
        <taxon>Enteropneusta</taxon>
        <taxon>Harrimaniidae</taxon>
        <taxon>Saccoglossus</taxon>
    </lineage>
</organism>
<keyword evidence="4" id="KW-0378">Hydrolase</keyword>
<comment type="caution">
    <text evidence="6">Lacks conserved residue(s) required for the propagation of feature annotation.</text>
</comment>
<dbReference type="InterPro" id="IPR015500">
    <property type="entry name" value="Peptidase_S8_subtilisin-rel"/>
</dbReference>
<dbReference type="CDD" id="cd04857">
    <property type="entry name" value="Peptidases_S8_Tripeptidyl_Aminopeptidase_II"/>
    <property type="match status" value="1"/>
</dbReference>
<dbReference type="PROSITE" id="PS00138">
    <property type="entry name" value="SUBTILASE_SER"/>
    <property type="match status" value="1"/>
</dbReference>
<dbReference type="Pfam" id="PF12583">
    <property type="entry name" value="TPPII_C"/>
    <property type="match status" value="1"/>
</dbReference>
<evidence type="ECO:0000256" key="1">
    <source>
        <dbReference type="ARBA" id="ARBA00011073"/>
    </source>
</evidence>
<evidence type="ECO:0000313" key="11">
    <source>
        <dbReference type="RefSeq" id="XP_006818461.1"/>
    </source>
</evidence>
<keyword evidence="10" id="KW-1185">Reference proteome</keyword>
<feature type="compositionally biased region" description="Polar residues" evidence="7">
    <location>
        <begin position="540"/>
        <end position="551"/>
    </location>
</feature>
<feature type="domain" description="Peptidase S8/S53" evidence="8">
    <location>
        <begin position="153"/>
        <end position="446"/>
    </location>
</feature>
<dbReference type="InterPro" id="IPR050131">
    <property type="entry name" value="Peptidase_S8_subtilisin-like"/>
</dbReference>
<dbReference type="Gene3D" id="2.60.40.3170">
    <property type="match status" value="1"/>
</dbReference>
<evidence type="ECO:0000256" key="6">
    <source>
        <dbReference type="PROSITE-ProRule" id="PRU01240"/>
    </source>
</evidence>
<feature type="compositionally biased region" description="Basic and acidic residues" evidence="7">
    <location>
        <begin position="600"/>
        <end position="613"/>
    </location>
</feature>
<dbReference type="PANTHER" id="PTHR43806:SF14">
    <property type="entry name" value="TRIPEPTIDYL-PEPTIDASE 2"/>
    <property type="match status" value="1"/>
</dbReference>
<dbReference type="InterPro" id="IPR023828">
    <property type="entry name" value="Peptidase_S8_Ser-AS"/>
</dbReference>
<dbReference type="Gene3D" id="6.10.250.3080">
    <property type="match status" value="1"/>
</dbReference>
<name>A0ABM0MEM0_SACKO</name>
<dbReference type="RefSeq" id="XP_006818461.1">
    <property type="nucleotide sequence ID" value="XM_006818398.1"/>
</dbReference>
<evidence type="ECO:0000256" key="3">
    <source>
        <dbReference type="ARBA" id="ARBA00022670"/>
    </source>
</evidence>
<dbReference type="Proteomes" id="UP000694865">
    <property type="component" value="Unplaced"/>
</dbReference>
<feature type="domain" description="Tripeptidyl peptidase II C-terminal" evidence="9">
    <location>
        <begin position="601"/>
        <end position="657"/>
    </location>
</feature>
<evidence type="ECO:0000256" key="2">
    <source>
        <dbReference type="ARBA" id="ARBA00020244"/>
    </source>
</evidence>
<dbReference type="InterPro" id="IPR036852">
    <property type="entry name" value="Peptidase_S8/S53_dom_sf"/>
</dbReference>
<evidence type="ECO:0000313" key="10">
    <source>
        <dbReference type="Proteomes" id="UP000694865"/>
    </source>
</evidence>
<dbReference type="Gene3D" id="1.25.40.710">
    <property type="match status" value="1"/>
</dbReference>
<dbReference type="Pfam" id="PF00082">
    <property type="entry name" value="Peptidase_S8"/>
    <property type="match status" value="1"/>
</dbReference>
<dbReference type="InterPro" id="IPR046940">
    <property type="entry name" value="TPPII_Ig-like_sf"/>
</dbReference>